<accession>A0A150HYB5</accession>
<dbReference type="RefSeq" id="WP_061523946.1">
    <property type="nucleotide sequence ID" value="NZ_JRHX01000029.1"/>
</dbReference>
<dbReference type="InterPro" id="IPR011083">
    <property type="entry name" value="Phage_tail_collar_dom"/>
</dbReference>
<gene>
    <name evidence="2" type="ORF">AVENLUH13518_00603</name>
</gene>
<dbReference type="PATRIC" id="fig|52133.19.peg.624"/>
<dbReference type="SUPFAM" id="SSF88874">
    <property type="entry name" value="Receptor-binding domain of short tail fibre protein gp12"/>
    <property type="match status" value="1"/>
</dbReference>
<dbReference type="Gene3D" id="3.90.1340.10">
    <property type="entry name" value="Phage tail collar domain"/>
    <property type="match status" value="1"/>
</dbReference>
<proteinExistence type="predicted"/>
<evidence type="ECO:0000313" key="2">
    <source>
        <dbReference type="EMBL" id="KXZ72215.1"/>
    </source>
</evidence>
<evidence type="ECO:0000259" key="1">
    <source>
        <dbReference type="Pfam" id="PF07484"/>
    </source>
</evidence>
<dbReference type="Proteomes" id="UP000075544">
    <property type="component" value="Unassembled WGS sequence"/>
</dbReference>
<dbReference type="AlphaFoldDB" id="A0A150HYB5"/>
<evidence type="ECO:0000313" key="3">
    <source>
        <dbReference type="Proteomes" id="UP000075544"/>
    </source>
</evidence>
<dbReference type="Pfam" id="PF07484">
    <property type="entry name" value="Collar"/>
    <property type="match status" value="1"/>
</dbReference>
<dbReference type="InterPro" id="IPR037053">
    <property type="entry name" value="Phage_tail_collar_dom_sf"/>
</dbReference>
<name>A0A150HYB5_9GAMM</name>
<dbReference type="EMBL" id="JRHX01000029">
    <property type="protein sequence ID" value="KXZ72215.1"/>
    <property type="molecule type" value="Genomic_DNA"/>
</dbReference>
<organism evidence="2 3">
    <name type="scientific">Acinetobacter venetianus</name>
    <dbReference type="NCBI Taxonomy" id="52133"/>
    <lineage>
        <taxon>Bacteria</taxon>
        <taxon>Pseudomonadati</taxon>
        <taxon>Pseudomonadota</taxon>
        <taxon>Gammaproteobacteria</taxon>
        <taxon>Moraxellales</taxon>
        <taxon>Moraxellaceae</taxon>
        <taxon>Acinetobacter</taxon>
    </lineage>
</organism>
<feature type="domain" description="Phage tail collar" evidence="1">
    <location>
        <begin position="8"/>
        <end position="63"/>
    </location>
</feature>
<reference evidence="2 3" key="1">
    <citation type="journal article" date="2016" name="Sci. Rep.">
        <title>Genomic and phenotypic characterization of the species Acinetobacter venetianus.</title>
        <authorList>
            <person name="Fondi M."/>
            <person name="Maida I."/>
            <person name="Perrin E."/>
            <person name="Orlandini V."/>
            <person name="La Torre L."/>
            <person name="Bosi E."/>
            <person name="Negroni A."/>
            <person name="Zanaroli G."/>
            <person name="Fava F."/>
            <person name="Decorosi F."/>
            <person name="Giovannetti L."/>
            <person name="Viti C."/>
            <person name="Vaneechoutte M."/>
            <person name="Dijkshoorn L."/>
            <person name="Fani R."/>
        </authorList>
    </citation>
    <scope>NUCLEOTIDE SEQUENCE [LARGE SCALE GENOMIC DNA]</scope>
    <source>
        <strain evidence="2 3">LUH13518</strain>
    </source>
</reference>
<protein>
    <submittedName>
        <fullName evidence="2">Phage Tail Collar Domain protein</fullName>
    </submittedName>
</protein>
<comment type="caution">
    <text evidence="2">The sequence shown here is derived from an EMBL/GenBank/DDBJ whole genome shotgun (WGS) entry which is preliminary data.</text>
</comment>
<sequence>MSADPYLGEIILVPYTFVPQGWAACNGQLLSIAQYQALFSLLGTTYGGDGRTTFALPNLGGRFAMGHNNTNQLGQSAGHSSTTLTVANLPAHNHIVPAETVSTAISLTLQASNGGGNTSDPTNAVWANANDPTTGGIFDTFTQNPSQLMNMKPVSSPANIPLPQQNTSIAGSSIPVDITNPYLVLYYIISLQGIYPSRS</sequence>